<proteinExistence type="predicted"/>
<keyword evidence="4 7" id="KW-1133">Transmembrane helix</keyword>
<comment type="subcellular location">
    <subcellularLocation>
        <location evidence="1">Cell membrane</location>
        <topology evidence="1">Multi-pass membrane protein</topology>
    </subcellularLocation>
</comment>
<dbReference type="Proteomes" id="UP001429745">
    <property type="component" value="Unassembled WGS sequence"/>
</dbReference>
<feature type="transmembrane region" description="Helical" evidence="7">
    <location>
        <begin position="39"/>
        <end position="58"/>
    </location>
</feature>
<sequence>MARGLLILALVAAVFWVFTIVDCAVQPPTRHRGVSKGVWILIVVLLPVLGGILWLVVGRTRKSVIAQRKAPDDDPEFLGRIGSISDQDERIRRLEEELAQLDSEDDDPRFQPPARPAASDGPADSASDGSTLDAPAADSGTPPAPKPPSHPADGEDDTRGQRGAVG</sequence>
<dbReference type="InterPro" id="IPR027379">
    <property type="entry name" value="CLS_N"/>
</dbReference>
<dbReference type="RefSeq" id="WP_168911493.1">
    <property type="nucleotide sequence ID" value="NZ_JABACI010000001.1"/>
</dbReference>
<evidence type="ECO:0000256" key="5">
    <source>
        <dbReference type="ARBA" id="ARBA00023136"/>
    </source>
</evidence>
<reference evidence="9 10" key="1">
    <citation type="submission" date="2020-04" db="EMBL/GenBank/DDBJ databases">
        <title>CFH 90308 Microbacterium sp.</title>
        <authorList>
            <person name="Nie G."/>
            <person name="Ming H."/>
            <person name="Xia T."/>
        </authorList>
    </citation>
    <scope>NUCLEOTIDE SEQUENCE [LARGE SCALE GENOMIC DNA]</scope>
    <source>
        <strain evidence="9 10">CFH 90308</strain>
    </source>
</reference>
<keyword evidence="2" id="KW-1003">Cell membrane</keyword>
<evidence type="ECO:0000313" key="9">
    <source>
        <dbReference type="EMBL" id="NLP83042.1"/>
    </source>
</evidence>
<dbReference type="Pfam" id="PF13396">
    <property type="entry name" value="PLDc_N"/>
    <property type="match status" value="1"/>
</dbReference>
<evidence type="ECO:0000256" key="4">
    <source>
        <dbReference type="ARBA" id="ARBA00022989"/>
    </source>
</evidence>
<evidence type="ECO:0000256" key="3">
    <source>
        <dbReference type="ARBA" id="ARBA00022692"/>
    </source>
</evidence>
<evidence type="ECO:0000256" key="6">
    <source>
        <dbReference type="SAM" id="MobiDB-lite"/>
    </source>
</evidence>
<dbReference type="EMBL" id="JABACI010000001">
    <property type="protein sequence ID" value="NLP83042.1"/>
    <property type="molecule type" value="Genomic_DNA"/>
</dbReference>
<evidence type="ECO:0000256" key="2">
    <source>
        <dbReference type="ARBA" id="ARBA00022475"/>
    </source>
</evidence>
<keyword evidence="5 7" id="KW-0472">Membrane</keyword>
<feature type="region of interest" description="Disordered" evidence="6">
    <location>
        <begin position="97"/>
        <end position="166"/>
    </location>
</feature>
<evidence type="ECO:0000256" key="1">
    <source>
        <dbReference type="ARBA" id="ARBA00004651"/>
    </source>
</evidence>
<keyword evidence="10" id="KW-1185">Reference proteome</keyword>
<feature type="domain" description="Cardiolipin synthase N-terminal" evidence="8">
    <location>
        <begin position="14"/>
        <end position="59"/>
    </location>
</feature>
<gene>
    <name evidence="9" type="ORF">HF576_04220</name>
</gene>
<keyword evidence="3 7" id="KW-0812">Transmembrane</keyword>
<evidence type="ECO:0000259" key="8">
    <source>
        <dbReference type="Pfam" id="PF13396"/>
    </source>
</evidence>
<feature type="compositionally biased region" description="Low complexity" evidence="6">
    <location>
        <begin position="116"/>
        <end position="130"/>
    </location>
</feature>
<name>A0ABX1K7Q2_9MICO</name>
<protein>
    <submittedName>
        <fullName evidence="9">PLDc_N domain-containing protein</fullName>
    </submittedName>
</protein>
<accession>A0ABX1K7Q2</accession>
<evidence type="ECO:0000256" key="7">
    <source>
        <dbReference type="SAM" id="Phobius"/>
    </source>
</evidence>
<evidence type="ECO:0000313" key="10">
    <source>
        <dbReference type="Proteomes" id="UP001429745"/>
    </source>
</evidence>
<organism evidence="9 10">
    <name type="scientific">Microbacterium salsuginis</name>
    <dbReference type="NCBI Taxonomy" id="2722803"/>
    <lineage>
        <taxon>Bacteria</taxon>
        <taxon>Bacillati</taxon>
        <taxon>Actinomycetota</taxon>
        <taxon>Actinomycetes</taxon>
        <taxon>Micrococcales</taxon>
        <taxon>Microbacteriaceae</taxon>
        <taxon>Microbacterium</taxon>
    </lineage>
</organism>
<comment type="caution">
    <text evidence="9">The sequence shown here is derived from an EMBL/GenBank/DDBJ whole genome shotgun (WGS) entry which is preliminary data.</text>
</comment>
<feature type="compositionally biased region" description="Acidic residues" evidence="6">
    <location>
        <begin position="97"/>
        <end position="107"/>
    </location>
</feature>